<dbReference type="GO" id="GO:0061630">
    <property type="term" value="F:ubiquitin protein ligase activity"/>
    <property type="evidence" value="ECO:0007669"/>
    <property type="project" value="UniProtKB-UniRule"/>
</dbReference>
<keyword evidence="4 11" id="KW-0808">Transferase</keyword>
<dbReference type="InterPro" id="IPR027370">
    <property type="entry name" value="Znf-RING_euk"/>
</dbReference>
<dbReference type="GO" id="GO:0006511">
    <property type="term" value="P:ubiquitin-dependent protein catabolic process"/>
    <property type="evidence" value="ECO:0007669"/>
    <property type="project" value="UniProtKB-UniRule"/>
</dbReference>
<dbReference type="PROSITE" id="PS50089">
    <property type="entry name" value="ZF_RING_2"/>
    <property type="match status" value="1"/>
</dbReference>
<evidence type="ECO:0000313" key="15">
    <source>
        <dbReference type="Proteomes" id="UP001289374"/>
    </source>
</evidence>
<evidence type="ECO:0000256" key="4">
    <source>
        <dbReference type="ARBA" id="ARBA00022679"/>
    </source>
</evidence>
<dbReference type="Proteomes" id="UP001289374">
    <property type="component" value="Unassembled WGS sequence"/>
</dbReference>
<evidence type="ECO:0000256" key="7">
    <source>
        <dbReference type="ARBA" id="ARBA00022786"/>
    </source>
</evidence>
<dbReference type="EC" id="2.3.2.27" evidence="11"/>
<dbReference type="InterPro" id="IPR017907">
    <property type="entry name" value="Znf_RING_CS"/>
</dbReference>
<comment type="catalytic activity">
    <reaction evidence="1 11">
        <text>S-ubiquitinyl-[E2 ubiquitin-conjugating enzyme]-L-cysteine + [acceptor protein]-L-lysine = [E2 ubiquitin-conjugating enzyme]-L-cysteine + N(6)-ubiquitinyl-[acceptor protein]-L-lysine.</text>
        <dbReference type="EC" id="2.3.2.27"/>
    </reaction>
</comment>
<dbReference type="GO" id="GO:0008270">
    <property type="term" value="F:zinc ion binding"/>
    <property type="evidence" value="ECO:0007669"/>
    <property type="project" value="UniProtKB-KW"/>
</dbReference>
<proteinExistence type="predicted"/>
<sequence length="326" mass="36591">MFFLYAVIMALQQNFGAPTVHVGSEGHVPHKQKGDSMPQPATVPENLNGCFDCNICLDSCHEPVVTLCGHLYCWPCIYKWLHVRSSSFESDQRPECPVCKAYISTSSLVPLYGRGKSPSESEAKKPQLDLTIPHRPPALGMNALLAAAATSVSSNSNQQNYTNPFLPGNPAFSQQRYFPHPFSNYTSLAPPIRGSPTTTRLFNPTINMVGEMVFAGIFGSSDTNLFAHPYSNSYPFLENGSPRVRRQEIQLDKSLNRIDHCAALQLRIELVQQGYWHGLLCLFGLTYFSSTPRMCLCFCNIAKEQNVWEILSIYRVYLVLVERYHI</sequence>
<comment type="pathway">
    <text evidence="3 11">Protein modification; protein ubiquitination.</text>
</comment>
<dbReference type="PANTHER" id="PTHR12313">
    <property type="entry name" value="E3 UBIQUITIN-PROTEIN LIGASE RNF5-RELATED"/>
    <property type="match status" value="1"/>
</dbReference>
<accession>A0AAE2BIZ9</accession>
<evidence type="ECO:0000256" key="2">
    <source>
        <dbReference type="ARBA" id="ARBA00004308"/>
    </source>
</evidence>
<keyword evidence="11" id="KW-0256">Endoplasmic reticulum</keyword>
<feature type="domain" description="RING-type" evidence="13">
    <location>
        <begin position="53"/>
        <end position="100"/>
    </location>
</feature>
<evidence type="ECO:0000256" key="11">
    <source>
        <dbReference type="RuleBase" id="RU369090"/>
    </source>
</evidence>
<feature type="non-terminal residue" evidence="14">
    <location>
        <position position="1"/>
    </location>
</feature>
<protein>
    <recommendedName>
        <fullName evidence="11">E3 ubiquitin-protein ligase RMA</fullName>
        <ecNumber evidence="11">2.3.2.27</ecNumber>
    </recommendedName>
    <alternativeName>
        <fullName evidence="11">Protein RING membrane-anchor</fullName>
    </alternativeName>
    <alternativeName>
        <fullName evidence="11">RING-type E3 ubiquitin transferase RMA</fullName>
    </alternativeName>
</protein>
<dbReference type="Pfam" id="PF13445">
    <property type="entry name" value="zf-RING_UBOX"/>
    <property type="match status" value="1"/>
</dbReference>
<feature type="signal peptide" evidence="12">
    <location>
        <begin position="1"/>
        <end position="16"/>
    </location>
</feature>
<keyword evidence="9" id="KW-0472">Membrane</keyword>
<keyword evidence="8 11" id="KW-0862">Zinc</keyword>
<dbReference type="InterPro" id="IPR001841">
    <property type="entry name" value="Znf_RING"/>
</dbReference>
<dbReference type="PROSITE" id="PS00518">
    <property type="entry name" value="ZF_RING_1"/>
    <property type="match status" value="1"/>
</dbReference>
<comment type="caution">
    <text evidence="14">The sequence shown here is derived from an EMBL/GenBank/DDBJ whole genome shotgun (WGS) entry which is preliminary data.</text>
</comment>
<evidence type="ECO:0000256" key="1">
    <source>
        <dbReference type="ARBA" id="ARBA00000900"/>
    </source>
</evidence>
<evidence type="ECO:0000313" key="14">
    <source>
        <dbReference type="EMBL" id="KAK4387064.1"/>
    </source>
</evidence>
<reference evidence="14" key="2">
    <citation type="journal article" date="2024" name="Plant">
        <title>Genomic evolution and insights into agronomic trait innovations of Sesamum species.</title>
        <authorList>
            <person name="Miao H."/>
            <person name="Wang L."/>
            <person name="Qu L."/>
            <person name="Liu H."/>
            <person name="Sun Y."/>
            <person name="Le M."/>
            <person name="Wang Q."/>
            <person name="Wei S."/>
            <person name="Zheng Y."/>
            <person name="Lin W."/>
            <person name="Duan Y."/>
            <person name="Cao H."/>
            <person name="Xiong S."/>
            <person name="Wang X."/>
            <person name="Wei L."/>
            <person name="Li C."/>
            <person name="Ma Q."/>
            <person name="Ju M."/>
            <person name="Zhao R."/>
            <person name="Li G."/>
            <person name="Mu C."/>
            <person name="Tian Q."/>
            <person name="Mei H."/>
            <person name="Zhang T."/>
            <person name="Gao T."/>
            <person name="Zhang H."/>
        </authorList>
    </citation>
    <scope>NUCLEOTIDE SEQUENCE</scope>
    <source>
        <strain evidence="14">K16</strain>
    </source>
</reference>
<reference evidence="14" key="1">
    <citation type="submission" date="2020-06" db="EMBL/GenBank/DDBJ databases">
        <authorList>
            <person name="Li T."/>
            <person name="Hu X."/>
            <person name="Zhang T."/>
            <person name="Song X."/>
            <person name="Zhang H."/>
            <person name="Dai N."/>
            <person name="Sheng W."/>
            <person name="Hou X."/>
            <person name="Wei L."/>
        </authorList>
    </citation>
    <scope>NUCLEOTIDE SEQUENCE</scope>
    <source>
        <strain evidence="14">K16</strain>
        <tissue evidence="14">Leaf</tissue>
    </source>
</reference>
<evidence type="ECO:0000256" key="12">
    <source>
        <dbReference type="SAM" id="SignalP"/>
    </source>
</evidence>
<comment type="subcellular location">
    <subcellularLocation>
        <location evidence="2">Endomembrane system</location>
    </subcellularLocation>
    <subcellularLocation>
        <location evidence="11">Endoplasmic reticulum membrane</location>
        <topology evidence="11">Single-pass type IV membrane protein</topology>
    </subcellularLocation>
</comment>
<evidence type="ECO:0000256" key="10">
    <source>
        <dbReference type="PROSITE-ProRule" id="PRU00175"/>
    </source>
</evidence>
<keyword evidence="5 11" id="KW-0479">Metal-binding</keyword>
<dbReference type="InterPro" id="IPR013083">
    <property type="entry name" value="Znf_RING/FYVE/PHD"/>
</dbReference>
<keyword evidence="15" id="KW-1185">Reference proteome</keyword>
<evidence type="ECO:0000256" key="6">
    <source>
        <dbReference type="ARBA" id="ARBA00022771"/>
    </source>
</evidence>
<dbReference type="InterPro" id="IPR045103">
    <property type="entry name" value="RNF5/RNF185-like"/>
</dbReference>
<evidence type="ECO:0000256" key="8">
    <source>
        <dbReference type="ARBA" id="ARBA00022833"/>
    </source>
</evidence>
<organism evidence="14 15">
    <name type="scientific">Sesamum angolense</name>
    <dbReference type="NCBI Taxonomy" id="2727404"/>
    <lineage>
        <taxon>Eukaryota</taxon>
        <taxon>Viridiplantae</taxon>
        <taxon>Streptophyta</taxon>
        <taxon>Embryophyta</taxon>
        <taxon>Tracheophyta</taxon>
        <taxon>Spermatophyta</taxon>
        <taxon>Magnoliopsida</taxon>
        <taxon>eudicotyledons</taxon>
        <taxon>Gunneridae</taxon>
        <taxon>Pentapetalae</taxon>
        <taxon>asterids</taxon>
        <taxon>lamiids</taxon>
        <taxon>Lamiales</taxon>
        <taxon>Pedaliaceae</taxon>
        <taxon>Sesamum</taxon>
    </lineage>
</organism>
<evidence type="ECO:0000256" key="9">
    <source>
        <dbReference type="ARBA" id="ARBA00023136"/>
    </source>
</evidence>
<dbReference type="SMART" id="SM00184">
    <property type="entry name" value="RING"/>
    <property type="match status" value="1"/>
</dbReference>
<comment type="function">
    <text evidence="11">E3 ubiquitin-protein ligase.</text>
</comment>
<name>A0AAE2BIZ9_9LAMI</name>
<dbReference type="GO" id="GO:0005789">
    <property type="term" value="C:endoplasmic reticulum membrane"/>
    <property type="evidence" value="ECO:0007669"/>
    <property type="project" value="UniProtKB-SubCell"/>
</dbReference>
<feature type="chain" id="PRO_5042175974" description="E3 ubiquitin-protein ligase RMA" evidence="12">
    <location>
        <begin position="17"/>
        <end position="326"/>
    </location>
</feature>
<evidence type="ECO:0000256" key="5">
    <source>
        <dbReference type="ARBA" id="ARBA00022723"/>
    </source>
</evidence>
<keyword evidence="12" id="KW-0732">Signal</keyword>
<dbReference type="EMBL" id="JACGWL010000015">
    <property type="protein sequence ID" value="KAK4387064.1"/>
    <property type="molecule type" value="Genomic_DNA"/>
</dbReference>
<dbReference type="Gene3D" id="3.30.40.10">
    <property type="entry name" value="Zinc/RING finger domain, C3HC4 (zinc finger)"/>
    <property type="match status" value="1"/>
</dbReference>
<keyword evidence="6 10" id="KW-0863">Zinc-finger</keyword>
<evidence type="ECO:0000259" key="13">
    <source>
        <dbReference type="PROSITE" id="PS50089"/>
    </source>
</evidence>
<comment type="domain">
    <text evidence="11">The RING-type zinc finger domain is responsible for E3 ligase activity.</text>
</comment>
<dbReference type="SUPFAM" id="SSF57850">
    <property type="entry name" value="RING/U-box"/>
    <property type="match status" value="1"/>
</dbReference>
<evidence type="ECO:0000256" key="3">
    <source>
        <dbReference type="ARBA" id="ARBA00004906"/>
    </source>
</evidence>
<keyword evidence="7 11" id="KW-0833">Ubl conjugation pathway</keyword>
<gene>
    <name evidence="14" type="ORF">Sango_2577000</name>
</gene>
<dbReference type="AlphaFoldDB" id="A0AAE2BIZ9"/>